<keyword evidence="2" id="KW-0732">Signal</keyword>
<dbReference type="AlphaFoldDB" id="A0A9W9SGK4"/>
<dbReference type="Proteomes" id="UP001147747">
    <property type="component" value="Unassembled WGS sequence"/>
</dbReference>
<protein>
    <submittedName>
        <fullName evidence="3">Uncharacterized protein</fullName>
    </submittedName>
</protein>
<evidence type="ECO:0000313" key="4">
    <source>
        <dbReference type="Proteomes" id="UP001147747"/>
    </source>
</evidence>
<accession>A0A9W9SGK4</accession>
<dbReference type="EMBL" id="JAPZBU010000012">
    <property type="protein sequence ID" value="KAJ5376864.1"/>
    <property type="molecule type" value="Genomic_DNA"/>
</dbReference>
<dbReference type="OrthoDB" id="4312384at2759"/>
<feature type="signal peptide" evidence="2">
    <location>
        <begin position="1"/>
        <end position="23"/>
    </location>
</feature>
<reference evidence="3" key="1">
    <citation type="submission" date="2022-12" db="EMBL/GenBank/DDBJ databases">
        <authorList>
            <person name="Petersen C."/>
        </authorList>
    </citation>
    <scope>NUCLEOTIDE SEQUENCE</scope>
    <source>
        <strain evidence="3">IBT 29677</strain>
    </source>
</reference>
<sequence>MKLQTTHLTAVLALFSSPALAAAVPDPAPDPAPAQASATSNSPSTQYNWHFDLFKNKRCSDAAINISGTGSSGCRTDVPKGGIVAFTRVDVDPHCTVTLYKDSKCSKGDDIGSIRSDSKTTCALASKKKKHIKSFQVKC</sequence>
<reference evidence="3" key="2">
    <citation type="journal article" date="2023" name="IMA Fungus">
        <title>Comparative genomic study of the Penicillium genus elucidates a diverse pangenome and 15 lateral gene transfer events.</title>
        <authorList>
            <person name="Petersen C."/>
            <person name="Sorensen T."/>
            <person name="Nielsen M.R."/>
            <person name="Sondergaard T.E."/>
            <person name="Sorensen J.L."/>
            <person name="Fitzpatrick D.A."/>
            <person name="Frisvad J.C."/>
            <person name="Nielsen K.L."/>
        </authorList>
    </citation>
    <scope>NUCLEOTIDE SEQUENCE</scope>
    <source>
        <strain evidence="3">IBT 29677</strain>
    </source>
</reference>
<proteinExistence type="predicted"/>
<dbReference type="GeneID" id="81377367"/>
<organism evidence="3 4">
    <name type="scientific">Penicillium cosmopolitanum</name>
    <dbReference type="NCBI Taxonomy" id="1131564"/>
    <lineage>
        <taxon>Eukaryota</taxon>
        <taxon>Fungi</taxon>
        <taxon>Dikarya</taxon>
        <taxon>Ascomycota</taxon>
        <taxon>Pezizomycotina</taxon>
        <taxon>Eurotiomycetes</taxon>
        <taxon>Eurotiomycetidae</taxon>
        <taxon>Eurotiales</taxon>
        <taxon>Aspergillaceae</taxon>
        <taxon>Penicillium</taxon>
    </lineage>
</organism>
<dbReference type="RefSeq" id="XP_056481894.1">
    <property type="nucleotide sequence ID" value="XM_056638387.1"/>
</dbReference>
<name>A0A9W9SGK4_9EURO</name>
<comment type="caution">
    <text evidence="3">The sequence shown here is derived from an EMBL/GenBank/DDBJ whole genome shotgun (WGS) entry which is preliminary data.</text>
</comment>
<keyword evidence="4" id="KW-1185">Reference proteome</keyword>
<evidence type="ECO:0000256" key="2">
    <source>
        <dbReference type="SAM" id="SignalP"/>
    </source>
</evidence>
<evidence type="ECO:0000313" key="3">
    <source>
        <dbReference type="EMBL" id="KAJ5376864.1"/>
    </source>
</evidence>
<feature type="region of interest" description="Disordered" evidence="1">
    <location>
        <begin position="26"/>
        <end position="45"/>
    </location>
</feature>
<gene>
    <name evidence="3" type="ORF">N7509_013750</name>
</gene>
<feature type="chain" id="PRO_5040742724" evidence="2">
    <location>
        <begin position="24"/>
        <end position="139"/>
    </location>
</feature>
<evidence type="ECO:0000256" key="1">
    <source>
        <dbReference type="SAM" id="MobiDB-lite"/>
    </source>
</evidence>